<sequence length="58" mass="6602">MVPVEAFVPFDKGELLSTIHQVGMVEKTEYTENGTFVKAFVPLRFARLLTPMRQLCKS</sequence>
<evidence type="ECO:0000313" key="1">
    <source>
        <dbReference type="EMBL" id="MBA0836901.1"/>
    </source>
</evidence>
<dbReference type="EMBL" id="JABFAE010000009">
    <property type="protein sequence ID" value="MBA0836901.1"/>
    <property type="molecule type" value="Genomic_DNA"/>
</dbReference>
<evidence type="ECO:0000313" key="2">
    <source>
        <dbReference type="Proteomes" id="UP000593575"/>
    </source>
</evidence>
<protein>
    <submittedName>
        <fullName evidence="1">Uncharacterized protein</fullName>
    </submittedName>
</protein>
<dbReference type="AlphaFoldDB" id="A0A7J9JRW6"/>
<dbReference type="Proteomes" id="UP000593575">
    <property type="component" value="Unassembled WGS sequence"/>
</dbReference>
<proteinExistence type="predicted"/>
<keyword evidence="2" id="KW-1185">Reference proteome</keyword>
<reference evidence="1 2" key="1">
    <citation type="journal article" date="2019" name="Genome Biol. Evol.">
        <title>Insights into the evolution of the New World diploid cottons (Gossypium, subgenus Houzingenia) based on genome sequencing.</title>
        <authorList>
            <person name="Grover C.E."/>
            <person name="Arick M.A. 2nd"/>
            <person name="Thrash A."/>
            <person name="Conover J.L."/>
            <person name="Sanders W.S."/>
            <person name="Peterson D.G."/>
            <person name="Frelichowski J.E."/>
            <person name="Scheffler J.A."/>
            <person name="Scheffler B.E."/>
            <person name="Wendel J.F."/>
        </authorList>
    </citation>
    <scope>NUCLEOTIDE SEQUENCE [LARGE SCALE GENOMIC DNA]</scope>
    <source>
        <strain evidence="1">6</strain>
        <tissue evidence="1">Leaf</tissue>
    </source>
</reference>
<gene>
    <name evidence="1" type="ORF">Goarm_009091</name>
</gene>
<comment type="caution">
    <text evidence="1">The sequence shown here is derived from an EMBL/GenBank/DDBJ whole genome shotgun (WGS) entry which is preliminary data.</text>
</comment>
<organism evidence="1 2">
    <name type="scientific">Gossypium armourianum</name>
    <dbReference type="NCBI Taxonomy" id="34283"/>
    <lineage>
        <taxon>Eukaryota</taxon>
        <taxon>Viridiplantae</taxon>
        <taxon>Streptophyta</taxon>
        <taxon>Embryophyta</taxon>
        <taxon>Tracheophyta</taxon>
        <taxon>Spermatophyta</taxon>
        <taxon>Magnoliopsida</taxon>
        <taxon>eudicotyledons</taxon>
        <taxon>Gunneridae</taxon>
        <taxon>Pentapetalae</taxon>
        <taxon>rosids</taxon>
        <taxon>malvids</taxon>
        <taxon>Malvales</taxon>
        <taxon>Malvaceae</taxon>
        <taxon>Malvoideae</taxon>
        <taxon>Gossypium</taxon>
    </lineage>
</organism>
<name>A0A7J9JRW6_9ROSI</name>
<accession>A0A7J9JRW6</accession>